<evidence type="ECO:0000256" key="6">
    <source>
        <dbReference type="ARBA" id="ARBA00022960"/>
    </source>
</evidence>
<comment type="pathway">
    <text evidence="2 12">Cell wall biogenesis; peptidoglycan biosynthesis.</text>
</comment>
<dbReference type="InterPro" id="IPR050068">
    <property type="entry name" value="MurA_subfamily"/>
</dbReference>
<dbReference type="Gene3D" id="3.65.10.10">
    <property type="entry name" value="Enolpyruvate transferase domain"/>
    <property type="match status" value="2"/>
</dbReference>
<feature type="modified residue" description="2-(S-cysteinyl)pyruvic acid O-phosphothioketal" evidence="12">
    <location>
        <position position="131"/>
    </location>
</feature>
<evidence type="ECO:0000256" key="9">
    <source>
        <dbReference type="ARBA" id="ARBA00023316"/>
    </source>
</evidence>
<dbReference type="CDD" id="cd01555">
    <property type="entry name" value="UdpNAET"/>
    <property type="match status" value="1"/>
</dbReference>
<dbReference type="GO" id="GO:0071555">
    <property type="term" value="P:cell wall organization"/>
    <property type="evidence" value="ECO:0007669"/>
    <property type="project" value="UniProtKB-KW"/>
</dbReference>
<dbReference type="AlphaFoldDB" id="A0A1Y0II31"/>
<keyword evidence="3 12" id="KW-0963">Cytoplasm</keyword>
<dbReference type="Pfam" id="PF00275">
    <property type="entry name" value="EPSP_synthase"/>
    <property type="match status" value="1"/>
</dbReference>
<dbReference type="GO" id="GO:0051301">
    <property type="term" value="P:cell division"/>
    <property type="evidence" value="ECO:0007669"/>
    <property type="project" value="UniProtKB-KW"/>
</dbReference>
<protein>
    <recommendedName>
        <fullName evidence="12">UDP-N-acetylglucosamine 1-carboxyvinyltransferase</fullName>
        <ecNumber evidence="12">2.5.1.7</ecNumber>
    </recommendedName>
    <alternativeName>
        <fullName evidence="12">Enoylpyruvate transferase</fullName>
    </alternativeName>
    <alternativeName>
        <fullName evidence="12">UDP-N-acetylglucosamine enolpyruvyl transferase</fullName>
        <shortName evidence="12">EPT</shortName>
    </alternativeName>
</protein>
<dbReference type="EC" id="2.5.1.7" evidence="12"/>
<keyword evidence="7 12" id="KW-0573">Peptidoglycan synthesis</keyword>
<feature type="binding site" evidence="12">
    <location>
        <position position="107"/>
    </location>
    <ligand>
        <name>UDP-N-acetyl-alpha-D-glucosamine</name>
        <dbReference type="ChEBI" id="CHEBI:57705"/>
    </ligand>
</feature>
<dbReference type="NCBIfam" id="NF006873">
    <property type="entry name" value="PRK09369.1"/>
    <property type="match status" value="1"/>
</dbReference>
<evidence type="ECO:0000256" key="7">
    <source>
        <dbReference type="ARBA" id="ARBA00022984"/>
    </source>
</evidence>
<dbReference type="PANTHER" id="PTHR43783:SF1">
    <property type="entry name" value="UDP-N-ACETYLGLUCOSAMINE 1-CARBOXYVINYLTRANSFERASE"/>
    <property type="match status" value="1"/>
</dbReference>
<accession>A0A1Y0II31</accession>
<evidence type="ECO:0000256" key="4">
    <source>
        <dbReference type="ARBA" id="ARBA00022618"/>
    </source>
</evidence>
<feature type="domain" description="Enolpyruvate transferase" evidence="13">
    <location>
        <begin position="20"/>
        <end position="426"/>
    </location>
</feature>
<reference evidence="15" key="1">
    <citation type="submission" date="2017-05" db="EMBL/GenBank/DDBJ databases">
        <authorList>
            <person name="Sung H."/>
        </authorList>
    </citation>
    <scope>NUCLEOTIDE SEQUENCE [LARGE SCALE GENOMIC DNA]</scope>
    <source>
        <strain evidence="15">AR23208</strain>
    </source>
</reference>
<dbReference type="InterPro" id="IPR013792">
    <property type="entry name" value="RNA3'P_cycl/enolpyr_Trfase_a/b"/>
</dbReference>
<dbReference type="KEGG" id="tum:CBW65_03130"/>
<sequence length="440" mass="46188">MCLSASINGWGVQRMEVLRVKGGTPLMGEIQASGAKNSVLAIMCAVLLCDGETILENVPNLSDVNTLMEILEETGVQGEWIAPNTLRFVNNGLTAWTVSEDLVRKMRASFSIFGPLLAKAGKAQIPLPGGCVIGARPVDQHLKAMSALGAEIKMLDGSVYAEGQGGRLKGAAMFLGTRFGSTVGGTNAAIMAGALAEGTTIIYNAAREPEIVDLVMFLNKAGAKIRGVGTDIITIEGVESLKGVRYTCMTDRIESGTYLCAGAITRGKVTVKGIPPQSLAGLPSLLFDMGCDITLEGDSITVDARDRELRATHVITFAYPGFATDLQPAMLTLLTTAKGISYVKETVFDARFGFTQELTRMGADIKISGDTAIVSGVQSLSGARVIAADLRAAGAMILGGLAADGMSTIEGLQYLDRGYENPVEKLVSIGAQIERVNTGA</sequence>
<keyword evidence="8 12" id="KW-0131">Cell cycle</keyword>
<feature type="active site" description="Proton donor" evidence="12">
    <location>
        <position position="131"/>
    </location>
</feature>
<evidence type="ECO:0000313" key="14">
    <source>
        <dbReference type="EMBL" id="ARU60161.1"/>
    </source>
</evidence>
<feature type="binding site" evidence="12">
    <location>
        <begin position="136"/>
        <end position="140"/>
    </location>
    <ligand>
        <name>UDP-N-acetyl-alpha-D-glucosamine</name>
        <dbReference type="ChEBI" id="CHEBI:57705"/>
    </ligand>
</feature>
<evidence type="ECO:0000256" key="10">
    <source>
        <dbReference type="ARBA" id="ARBA00038367"/>
    </source>
</evidence>
<keyword evidence="9 12" id="KW-0961">Cell wall biogenesis/degradation</keyword>
<dbReference type="GO" id="GO:0008360">
    <property type="term" value="P:regulation of cell shape"/>
    <property type="evidence" value="ECO:0007669"/>
    <property type="project" value="UniProtKB-KW"/>
</dbReference>
<comment type="caution">
    <text evidence="12">Lacks conserved residue(s) required for the propagation of feature annotation.</text>
</comment>
<dbReference type="HAMAP" id="MF_00111">
    <property type="entry name" value="MurA"/>
    <property type="match status" value="1"/>
</dbReference>
<comment type="catalytic activity">
    <reaction evidence="11 12">
        <text>phosphoenolpyruvate + UDP-N-acetyl-alpha-D-glucosamine = UDP-N-acetyl-3-O-(1-carboxyvinyl)-alpha-D-glucosamine + phosphate</text>
        <dbReference type="Rhea" id="RHEA:18681"/>
        <dbReference type="ChEBI" id="CHEBI:43474"/>
        <dbReference type="ChEBI" id="CHEBI:57705"/>
        <dbReference type="ChEBI" id="CHEBI:58702"/>
        <dbReference type="ChEBI" id="CHEBI:68483"/>
        <dbReference type="EC" id="2.5.1.7"/>
    </reaction>
</comment>
<dbReference type="SUPFAM" id="SSF55205">
    <property type="entry name" value="EPT/RTPC-like"/>
    <property type="match status" value="1"/>
</dbReference>
<evidence type="ECO:0000256" key="11">
    <source>
        <dbReference type="ARBA" id="ARBA00047527"/>
    </source>
</evidence>
<evidence type="ECO:0000256" key="8">
    <source>
        <dbReference type="ARBA" id="ARBA00023306"/>
    </source>
</evidence>
<evidence type="ECO:0000256" key="5">
    <source>
        <dbReference type="ARBA" id="ARBA00022679"/>
    </source>
</evidence>
<keyword evidence="6 12" id="KW-0133">Cell shape</keyword>
<evidence type="ECO:0000256" key="3">
    <source>
        <dbReference type="ARBA" id="ARBA00022490"/>
    </source>
</evidence>
<feature type="binding site" evidence="12">
    <location>
        <begin position="36"/>
        <end position="37"/>
    </location>
    <ligand>
        <name>phosphoenolpyruvate</name>
        <dbReference type="ChEBI" id="CHEBI:58702"/>
    </ligand>
</feature>
<comment type="function">
    <text evidence="12">Cell wall formation. Adds enolpyruvyl to UDP-N-acetylglucosamine.</text>
</comment>
<evidence type="ECO:0000256" key="1">
    <source>
        <dbReference type="ARBA" id="ARBA00004496"/>
    </source>
</evidence>
<dbReference type="GO" id="GO:0005737">
    <property type="term" value="C:cytoplasm"/>
    <property type="evidence" value="ECO:0007669"/>
    <property type="project" value="UniProtKB-SubCell"/>
</dbReference>
<evidence type="ECO:0000256" key="2">
    <source>
        <dbReference type="ARBA" id="ARBA00004752"/>
    </source>
</evidence>
<dbReference type="InterPro" id="IPR005750">
    <property type="entry name" value="UDP_GlcNAc_COvinyl_MurA"/>
</dbReference>
<organism evidence="14 15">
    <name type="scientific">Tumebacillus avium</name>
    <dbReference type="NCBI Taxonomy" id="1903704"/>
    <lineage>
        <taxon>Bacteria</taxon>
        <taxon>Bacillati</taxon>
        <taxon>Bacillota</taxon>
        <taxon>Bacilli</taxon>
        <taxon>Bacillales</taxon>
        <taxon>Alicyclobacillaceae</taxon>
        <taxon>Tumebacillus</taxon>
    </lineage>
</organism>
<dbReference type="GO" id="GO:0009252">
    <property type="term" value="P:peptidoglycan biosynthetic process"/>
    <property type="evidence" value="ECO:0007669"/>
    <property type="project" value="UniProtKB-UniRule"/>
</dbReference>
<dbReference type="Proteomes" id="UP000195437">
    <property type="component" value="Chromosome"/>
</dbReference>
<comment type="similarity">
    <text evidence="10 12">Belongs to the EPSP synthase family. MurA subfamily.</text>
</comment>
<name>A0A1Y0II31_9BACL</name>
<feature type="binding site" evidence="12">
    <location>
        <position position="347"/>
    </location>
    <ligand>
        <name>UDP-N-acetyl-alpha-D-glucosamine</name>
        <dbReference type="ChEBI" id="CHEBI:57705"/>
    </ligand>
</feature>
<gene>
    <name evidence="12" type="primary">murA</name>
    <name evidence="14" type="ORF">CBW65_03130</name>
</gene>
<proteinExistence type="inferred from homology"/>
<dbReference type="UniPathway" id="UPA00219"/>
<dbReference type="EMBL" id="CP021434">
    <property type="protein sequence ID" value="ARU60161.1"/>
    <property type="molecule type" value="Genomic_DNA"/>
</dbReference>
<dbReference type="InterPro" id="IPR036968">
    <property type="entry name" value="Enolpyruvate_Tfrase_sf"/>
</dbReference>
<feature type="binding site" evidence="12">
    <location>
        <position position="325"/>
    </location>
    <ligand>
        <name>UDP-N-acetyl-alpha-D-glucosamine</name>
        <dbReference type="ChEBI" id="CHEBI:57705"/>
    </ligand>
</feature>
<comment type="subcellular location">
    <subcellularLocation>
        <location evidence="1 12">Cytoplasm</location>
    </subcellularLocation>
</comment>
<dbReference type="PANTHER" id="PTHR43783">
    <property type="entry name" value="UDP-N-ACETYLGLUCOSAMINE 1-CARBOXYVINYLTRANSFERASE"/>
    <property type="match status" value="1"/>
</dbReference>
<dbReference type="GO" id="GO:0019277">
    <property type="term" value="P:UDP-N-acetylgalactosamine biosynthetic process"/>
    <property type="evidence" value="ECO:0007669"/>
    <property type="project" value="InterPro"/>
</dbReference>
<evidence type="ECO:0000313" key="15">
    <source>
        <dbReference type="Proteomes" id="UP000195437"/>
    </source>
</evidence>
<evidence type="ECO:0000259" key="13">
    <source>
        <dbReference type="Pfam" id="PF00275"/>
    </source>
</evidence>
<dbReference type="NCBIfam" id="TIGR01072">
    <property type="entry name" value="murA"/>
    <property type="match status" value="1"/>
</dbReference>
<keyword evidence="15" id="KW-1185">Reference proteome</keyword>
<dbReference type="GO" id="GO:0008760">
    <property type="term" value="F:UDP-N-acetylglucosamine 1-carboxyvinyltransferase activity"/>
    <property type="evidence" value="ECO:0007669"/>
    <property type="project" value="UniProtKB-UniRule"/>
</dbReference>
<keyword evidence="5 12" id="KW-0808">Transferase</keyword>
<keyword evidence="4 12" id="KW-0132">Cell division</keyword>
<keyword evidence="12" id="KW-0670">Pyruvate</keyword>
<dbReference type="InterPro" id="IPR001986">
    <property type="entry name" value="Enolpyruvate_Tfrase_dom"/>
</dbReference>
<evidence type="ECO:0000256" key="12">
    <source>
        <dbReference type="HAMAP-Rule" id="MF_00111"/>
    </source>
</evidence>